<proteinExistence type="predicted"/>
<reference evidence="2" key="1">
    <citation type="journal article" date="2013" name="Nat. Genet.">
        <title>The Capsella rubella genome and the genomic consequences of rapid mating system evolution.</title>
        <authorList>
            <person name="Slotte T."/>
            <person name="Hazzouri K.M."/>
            <person name="Agren J.A."/>
            <person name="Koenig D."/>
            <person name="Maumus F."/>
            <person name="Guo Y.L."/>
            <person name="Steige K."/>
            <person name="Platts A.E."/>
            <person name="Escobar J.S."/>
            <person name="Newman L.K."/>
            <person name="Wang W."/>
            <person name="Mandakova T."/>
            <person name="Vello E."/>
            <person name="Smith L.M."/>
            <person name="Henz S.R."/>
            <person name="Steffen J."/>
            <person name="Takuno S."/>
            <person name="Brandvain Y."/>
            <person name="Coop G."/>
            <person name="Andolfatto P."/>
            <person name="Hu T.T."/>
            <person name="Blanchette M."/>
            <person name="Clark R.M."/>
            <person name="Quesneville H."/>
            <person name="Nordborg M."/>
            <person name="Gaut B.S."/>
            <person name="Lysak M.A."/>
            <person name="Jenkins J."/>
            <person name="Grimwood J."/>
            <person name="Chapman J."/>
            <person name="Prochnik S."/>
            <person name="Shu S."/>
            <person name="Rokhsar D."/>
            <person name="Schmutz J."/>
            <person name="Weigel D."/>
            <person name="Wright S.I."/>
        </authorList>
    </citation>
    <scope>NUCLEOTIDE SEQUENCE [LARGE SCALE GENOMIC DNA]</scope>
    <source>
        <strain evidence="2">cv. Monte Gargano</strain>
    </source>
</reference>
<sequence length="116" mass="13602">MVATISDVQIHWHEKSYLSMSLWEDFGQRVGMSICYEIDESQIPTHEKILVYCMIIMFIFSTINVKIATKYCSNEAATTKIDEKVMTRAECIEVLKKTLCDMNKRMCEIEKLYDQE</sequence>
<dbReference type="AlphaFoldDB" id="R0FJJ4"/>
<gene>
    <name evidence="1" type="ORF">CARUB_v10002872mg</name>
</gene>
<protein>
    <submittedName>
        <fullName evidence="1">Uncharacterized protein</fullName>
    </submittedName>
</protein>
<name>R0FJJ4_9BRAS</name>
<evidence type="ECO:0000313" key="1">
    <source>
        <dbReference type="EMBL" id="EOA22276.1"/>
    </source>
</evidence>
<organism evidence="1 2">
    <name type="scientific">Capsella rubella</name>
    <dbReference type="NCBI Taxonomy" id="81985"/>
    <lineage>
        <taxon>Eukaryota</taxon>
        <taxon>Viridiplantae</taxon>
        <taxon>Streptophyta</taxon>
        <taxon>Embryophyta</taxon>
        <taxon>Tracheophyta</taxon>
        <taxon>Spermatophyta</taxon>
        <taxon>Magnoliopsida</taxon>
        <taxon>eudicotyledons</taxon>
        <taxon>Gunneridae</taxon>
        <taxon>Pentapetalae</taxon>
        <taxon>rosids</taxon>
        <taxon>malvids</taxon>
        <taxon>Brassicales</taxon>
        <taxon>Brassicaceae</taxon>
        <taxon>Camelineae</taxon>
        <taxon>Capsella</taxon>
    </lineage>
</organism>
<dbReference type="EMBL" id="KB870810">
    <property type="protein sequence ID" value="EOA22276.1"/>
    <property type="molecule type" value="Genomic_DNA"/>
</dbReference>
<dbReference type="Proteomes" id="UP000029121">
    <property type="component" value="Unassembled WGS sequence"/>
</dbReference>
<keyword evidence="2" id="KW-1185">Reference proteome</keyword>
<evidence type="ECO:0000313" key="2">
    <source>
        <dbReference type="Proteomes" id="UP000029121"/>
    </source>
</evidence>
<accession>R0FJJ4</accession>